<name>A0A926NRL9_9SPHI</name>
<dbReference type="EMBL" id="JACWMX010000007">
    <property type="protein sequence ID" value="MBD1394756.1"/>
    <property type="molecule type" value="Genomic_DNA"/>
</dbReference>
<dbReference type="NCBIfam" id="TIGR04391">
    <property type="entry name" value="CcmD_alt_fam"/>
    <property type="match status" value="1"/>
</dbReference>
<dbReference type="AlphaFoldDB" id="A0A926NRL9"/>
<proteinExistence type="predicted"/>
<gene>
    <name evidence="3" type="ORF">IDJ76_16735</name>
</gene>
<reference evidence="3" key="1">
    <citation type="submission" date="2020-09" db="EMBL/GenBank/DDBJ databases">
        <title>Novel species of Mucilaginibacter isolated from a glacier on the Tibetan Plateau.</title>
        <authorList>
            <person name="Liu Q."/>
            <person name="Xin Y.-H."/>
        </authorList>
    </citation>
    <scope>NUCLEOTIDE SEQUENCE</scope>
    <source>
        <strain evidence="3">ZB1P21</strain>
    </source>
</reference>
<keyword evidence="2" id="KW-0732">Signal</keyword>
<organism evidence="3 4">
    <name type="scientific">Mucilaginibacter glaciei</name>
    <dbReference type="NCBI Taxonomy" id="2772109"/>
    <lineage>
        <taxon>Bacteria</taxon>
        <taxon>Pseudomonadati</taxon>
        <taxon>Bacteroidota</taxon>
        <taxon>Sphingobacteriia</taxon>
        <taxon>Sphingobacteriales</taxon>
        <taxon>Sphingobacteriaceae</taxon>
        <taxon>Mucilaginibacter</taxon>
    </lineage>
</organism>
<keyword evidence="4" id="KW-1185">Reference proteome</keyword>
<keyword evidence="1" id="KW-0472">Membrane</keyword>
<dbReference type="Pfam" id="PF20077">
    <property type="entry name" value="CcmD_alt"/>
    <property type="match status" value="1"/>
</dbReference>
<evidence type="ECO:0000256" key="1">
    <source>
        <dbReference type="SAM" id="Phobius"/>
    </source>
</evidence>
<dbReference type="Proteomes" id="UP000619078">
    <property type="component" value="Unassembled WGS sequence"/>
</dbReference>
<accession>A0A926NRL9</accession>
<evidence type="ECO:0000256" key="2">
    <source>
        <dbReference type="SAM" id="SignalP"/>
    </source>
</evidence>
<evidence type="ECO:0000313" key="3">
    <source>
        <dbReference type="EMBL" id="MBD1394756.1"/>
    </source>
</evidence>
<dbReference type="InterPro" id="IPR030888">
    <property type="entry name" value="Put_ccm"/>
</dbReference>
<keyword evidence="1" id="KW-1133">Transmembrane helix</keyword>
<comment type="caution">
    <text evidence="3">The sequence shown here is derived from an EMBL/GenBank/DDBJ whole genome shotgun (WGS) entry which is preliminary data.</text>
</comment>
<sequence>MKKLILLAAILFCFLAANAQNGQDVTMGDVMRSEGKIYVVVVTMVIVFAGLAIYLFSMDRRLKKIEKENNETKHLL</sequence>
<feature type="chain" id="PRO_5037411214" evidence="2">
    <location>
        <begin position="20"/>
        <end position="76"/>
    </location>
</feature>
<dbReference type="RefSeq" id="WP_191164667.1">
    <property type="nucleotide sequence ID" value="NZ_JACWMX010000007.1"/>
</dbReference>
<protein>
    <submittedName>
        <fullName evidence="3">CcmD family protein</fullName>
    </submittedName>
</protein>
<keyword evidence="1" id="KW-0812">Transmembrane</keyword>
<evidence type="ECO:0000313" key="4">
    <source>
        <dbReference type="Proteomes" id="UP000619078"/>
    </source>
</evidence>
<feature type="signal peptide" evidence="2">
    <location>
        <begin position="1"/>
        <end position="19"/>
    </location>
</feature>
<feature type="transmembrane region" description="Helical" evidence="1">
    <location>
        <begin position="35"/>
        <end position="57"/>
    </location>
</feature>